<feature type="compositionally biased region" description="Basic and acidic residues" evidence="1">
    <location>
        <begin position="2585"/>
        <end position="2594"/>
    </location>
</feature>
<feature type="compositionally biased region" description="Gly residues" evidence="1">
    <location>
        <begin position="2529"/>
        <end position="2542"/>
    </location>
</feature>
<feature type="compositionally biased region" description="Basic and acidic residues" evidence="1">
    <location>
        <begin position="225"/>
        <end position="242"/>
    </location>
</feature>
<feature type="region of interest" description="Disordered" evidence="1">
    <location>
        <begin position="586"/>
        <end position="628"/>
    </location>
</feature>
<feature type="region of interest" description="Disordered" evidence="1">
    <location>
        <begin position="1210"/>
        <end position="1246"/>
    </location>
</feature>
<feature type="compositionally biased region" description="Low complexity" evidence="1">
    <location>
        <begin position="358"/>
        <end position="382"/>
    </location>
</feature>
<feature type="compositionally biased region" description="Low complexity" evidence="1">
    <location>
        <begin position="2187"/>
        <end position="2201"/>
    </location>
</feature>
<feature type="region of interest" description="Disordered" evidence="1">
    <location>
        <begin position="208"/>
        <end position="573"/>
    </location>
</feature>
<dbReference type="Gene3D" id="1.10.1520.10">
    <property type="entry name" value="Ribonuclease III domain"/>
    <property type="match status" value="1"/>
</dbReference>
<dbReference type="SUPFAM" id="SSF69065">
    <property type="entry name" value="RNase III domain-like"/>
    <property type="match status" value="1"/>
</dbReference>
<feature type="compositionally biased region" description="Low complexity" evidence="1">
    <location>
        <begin position="860"/>
        <end position="869"/>
    </location>
</feature>
<feature type="compositionally biased region" description="Low complexity" evidence="1">
    <location>
        <begin position="278"/>
        <end position="295"/>
    </location>
</feature>
<feature type="compositionally biased region" description="Polar residues" evidence="1">
    <location>
        <begin position="1906"/>
        <end position="1920"/>
    </location>
</feature>
<organism evidence="2">
    <name type="scientific">Chromera velia CCMP2878</name>
    <dbReference type="NCBI Taxonomy" id="1169474"/>
    <lineage>
        <taxon>Eukaryota</taxon>
        <taxon>Sar</taxon>
        <taxon>Alveolata</taxon>
        <taxon>Colpodellida</taxon>
        <taxon>Chromeraceae</taxon>
        <taxon>Chromera</taxon>
    </lineage>
</organism>
<feature type="compositionally biased region" description="Pro residues" evidence="1">
    <location>
        <begin position="2127"/>
        <end position="2142"/>
    </location>
</feature>
<feature type="compositionally biased region" description="Basic and acidic residues" evidence="1">
    <location>
        <begin position="468"/>
        <end position="507"/>
    </location>
</feature>
<feature type="compositionally biased region" description="Basic and acidic residues" evidence="1">
    <location>
        <begin position="762"/>
        <end position="808"/>
    </location>
</feature>
<feature type="compositionally biased region" description="Low complexity" evidence="1">
    <location>
        <begin position="701"/>
        <end position="718"/>
    </location>
</feature>
<feature type="compositionally biased region" description="Basic and acidic residues" evidence="1">
    <location>
        <begin position="592"/>
        <end position="602"/>
    </location>
</feature>
<feature type="region of interest" description="Disordered" evidence="1">
    <location>
        <begin position="691"/>
        <end position="901"/>
    </location>
</feature>
<feature type="compositionally biased region" description="Basic and acidic residues" evidence="1">
    <location>
        <begin position="1307"/>
        <end position="1320"/>
    </location>
</feature>
<feature type="compositionally biased region" description="Basic and acidic residues" evidence="1">
    <location>
        <begin position="296"/>
        <end position="329"/>
    </location>
</feature>
<feature type="compositionally biased region" description="Basic and acidic residues" evidence="1">
    <location>
        <begin position="405"/>
        <end position="415"/>
    </location>
</feature>
<evidence type="ECO:0000313" key="2">
    <source>
        <dbReference type="EMBL" id="CEM26434.1"/>
    </source>
</evidence>
<protein>
    <submittedName>
        <fullName evidence="2">Uncharacterized protein</fullName>
    </submittedName>
</protein>
<feature type="region of interest" description="Disordered" evidence="1">
    <location>
        <begin position="1536"/>
        <end position="1555"/>
    </location>
</feature>
<feature type="compositionally biased region" description="Polar residues" evidence="1">
    <location>
        <begin position="2430"/>
        <end position="2446"/>
    </location>
</feature>
<sequence length="2637" mass="277484">MDRERDRYGGWTAEVLEKTQQDILRFHCTFLEFLLLDFRRRWDKVSGSRSIEEIIDTCSPATSLVVPLISEKSFTNRSLGVPAVSTGAATAPSPTSASAGPAAHSQAAPLFPKASPIRIDFELVNRWLDFVDALAVCRRKGVPMIPGMPPPSRGTQAQADRSGGASASSSVPSSSSSSSAGGSSNPLEAMIDEKVLQGLEEEFANLEMPEEGEGESNQGGSGGAVRERDLENGEGEGGRSERGGQAASLTDDASKTEVAQTAGKEGDGEEGQRDKTVPSSAAPSVPQSPIAAKAEQGGEEKQKEENAEQASHEDDGTKEGIGEGEREKAAPSVEAVEEKGTKGEEDVEISDQPQEGDAPASSSPSSSSASASASASVAPAAEGTEEPGGKEEGQRPNGVAAAVSKGKEEKEKTSAEEEGGSPSPHPLGDGEGGGPDVPLPSAESAAASGPVETGGEEANPAPSVSAAADEKTEGGTEEKEKGEPGDLKEGGEEQKEQRQQKEKEKEASGVGGDKPVSLSSTALEGEREADGEGEGDDTGEEILVQRRNSARAADSDGTKPAGTDIAGGLLPSASVSVSVSVEVEVEVEGEGEEKLHEAESGKKAKKKKKRALKGAEKKQEKELLKERQEAEKARALAREQFREKERERIMALRMERLAETLETLPSICDLQAKFGQVVVTHCERLPRVYFVRKPSGPSPSPATQRAAAAAAERSGRPSLSSPALAGGESATEGSPAPVLGGQKEGPAGLSASSSAACTPEQSGEKGKKEEGETTRKEGEGKEGENGDAAEVRPQKEEDQKAEGEKESESQGAPPEIEANDADPAAPPVVVSEGPEQEVEKDGGGQFASLMSHQVPPPLGALPLGKLPPAETDTGREKNEESGLVRPAVRSQQGVQDEMASRTPSVFSASAAFGGTLMDGICVSRAPLCRDLWRPPQPKPEQGQMDEFSSSAAGNEKEKEKGLPTLVASVSGAGGTLATVGGAVSAALPAGADTSSSPLVVPVTQGVVLPFVRRQWLQAIWLPSLMQRWQRLSCISSHLTDLIPALGESLAPATPPCLWHKPLSGPLPIEDCLLQPPRFSPPRPLPDVRLSFVCMLEAALTGGQAQVEEQGYQMVQPLGAAVLRLIALLSHALSDSLVDSTLLRERVRDATKGEALSECGLRVGIPRVSQTTWMSLYLWVPPLLGGSQHMFSAPETVGREKEAEAKRLKEVLTEQKEKEKKKKKKAKQTADQPDIQIPDPAKERDEAHRLAAKVIKESFVSKPSKALIYVKKEALGRHEQLRHIPPRLLADLFEAYAAALYIVGHCDHQKSPSESEKDKGAKGAAQAGKERETMGGFSPASRTLPDEAAGTGWGPVVRLCRLARFAGFGHASVFDHPEREREIEREILSILETTPSLKALTEAGLTQFPRLRDHPSSLVIFPPPQEEAVKQLSDRLHFFTSEGLPILPLGTNPFKSPPSAIKQRAARIIRSAFSERAEAESRLCRASRLQLLGETLWDLLAADEVLLGYAPDLAPPAVATVVQRFLTPRVWLKSIQKTSKKKKKDNKEPPPTSFTDAPVSKHFFPFAATRHDAHLPEGTKEGAVASLFALPVPYFADENNEGLAAAFAQQAALWFGSTSETPGGFWEKMKQEPAEVGRWKAEDGKLVTSIASLQDLRHVMVHSGALVYGFLHAGLPQCDPMDVVRAVFMAADLGNSEREKQELVRRCRVFLEGSPRPDEEPMKTLKETGETRWRLVAGLDAPVPLVELFRQIAGALLLCDGRGVEGVRKWLTPMARDCIARPFFSDVSDTRSLRNPVTAATEIAQRHGIALRTKEWPDKSNVPAQPVPTNPMQRGGKAVAGIQLLDSAVVSPQNKFWCIIYEPTTQIKLGHACGPSARLAKRRAAAEVTTEKVLSIKKLIQEGWKNPNPSSQIQTVTSAAQSVKGEGDQDRENASEKPATAADEKPPAVPTRVGIGRNIAAAAQPLPGGMDFPTNVVRSTAAPKDKPPAGSSIVPPSGPPPGYSPRTSPSQNAATPTHGLDPAAAQGPASAKPHSHPPGRPAYPPHGSTAGPSSLSSPPLPSTSAAHLHAVSDGMEAARNRPPGGPAPSSFVARVNSQGSSQQPHLSDHPPPQYSRRPPPDYMMGGPDSPPPGFEPDFPPSRNQPPSSYYDPYRERGPPPSRNPHYAVGKRNAPYDRPPSLAQHGDASYPSSYSRYPPEGSSNQPPPASSHYGQPGRGYSAGPSYSRPSGASPSPYYDDGSPAYSSSSFPPQRAVPPTSAPNRAPLSGAYGVPPGHRGADPYHHSPHDERGGPPVGAPPPRSASKPWSQAPYGGRDTAPLGPPPPYEACPPSGSTGAVPAATRHRTLPEQPSAGVKASIPSGSPSETDRGSRSATAGGTTGAGTVLGPASFFGGTPGSRDPSLLDPGGAAAQPPKKFPSAIQRDGDPPTPASSSADVQPVRPSSRTAATHPPLSTIASASPSVSSGNRGDREGGWNPLHSDSLSGGGLFGIFGGAERPAVASASSPLPFPPGGALGGGDFSIWGAPPPGFGGDGSGSEPRGGPGPLPGSSRVPFDESSGDDEHLHEHSPRVSLGDDEWDGGFGGRELLERLRDVGAGDDGGNGNGGEGGEILSGFGFDETRLDFLSGGASPEREPEKD</sequence>
<feature type="compositionally biased region" description="Basic and acidic residues" evidence="1">
    <location>
        <begin position="264"/>
        <end position="276"/>
    </location>
</feature>
<gene>
    <name evidence="2" type="ORF">Cvel_4461</name>
</gene>
<feature type="compositionally biased region" description="Polar residues" evidence="1">
    <location>
        <begin position="2094"/>
        <end position="2104"/>
    </location>
</feature>
<dbReference type="VEuPathDB" id="CryptoDB:Cvel_4461"/>
<feature type="compositionally biased region" description="Basic and acidic residues" evidence="1">
    <location>
        <begin position="2559"/>
        <end position="2568"/>
    </location>
</feature>
<feature type="compositionally biased region" description="Basic residues" evidence="1">
    <location>
        <begin position="603"/>
        <end position="612"/>
    </location>
</feature>
<feature type="region of interest" description="Disordered" evidence="1">
    <location>
        <begin position="1307"/>
        <end position="1345"/>
    </location>
</feature>
<dbReference type="EMBL" id="CDMZ01001059">
    <property type="protein sequence ID" value="CEM26434.1"/>
    <property type="molecule type" value="Genomic_DNA"/>
</dbReference>
<feature type="compositionally biased region" description="Basic and acidic residues" evidence="1">
    <location>
        <begin position="1924"/>
        <end position="1934"/>
    </location>
</feature>
<feature type="compositionally biased region" description="Basic and acidic residues" evidence="1">
    <location>
        <begin position="2276"/>
        <end position="2290"/>
    </location>
</feature>
<feature type="compositionally biased region" description="Basic and acidic residues" evidence="1">
    <location>
        <begin position="872"/>
        <end position="882"/>
    </location>
</feature>
<proteinExistence type="predicted"/>
<dbReference type="GO" id="GO:0004525">
    <property type="term" value="F:ribonuclease III activity"/>
    <property type="evidence" value="ECO:0007669"/>
    <property type="project" value="InterPro"/>
</dbReference>
<feature type="region of interest" description="Disordered" evidence="1">
    <location>
        <begin position="143"/>
        <end position="186"/>
    </location>
</feature>
<feature type="compositionally biased region" description="Basic and acidic residues" evidence="1">
    <location>
        <begin position="613"/>
        <end position="628"/>
    </location>
</feature>
<feature type="compositionally biased region" description="Gly residues" evidence="1">
    <location>
        <begin position="2483"/>
        <end position="2492"/>
    </location>
</feature>
<feature type="compositionally biased region" description="Gly residues" evidence="1">
    <location>
        <begin position="2596"/>
        <end position="2610"/>
    </location>
</feature>
<feature type="region of interest" description="Disordered" evidence="1">
    <location>
        <begin position="1902"/>
        <end position="2637"/>
    </location>
</feature>
<feature type="region of interest" description="Disordered" evidence="1">
    <location>
        <begin position="932"/>
        <end position="960"/>
    </location>
</feature>
<accession>A0A0G4GBA8</accession>
<feature type="compositionally biased region" description="Low complexity" evidence="1">
    <location>
        <begin position="2046"/>
        <end position="2064"/>
    </location>
</feature>
<reference evidence="2" key="1">
    <citation type="submission" date="2014-11" db="EMBL/GenBank/DDBJ databases">
        <authorList>
            <person name="Otto D Thomas"/>
            <person name="Naeem Raeece"/>
        </authorList>
    </citation>
    <scope>NUCLEOTIDE SEQUENCE</scope>
</reference>
<name>A0A0G4GBA8_9ALVE</name>
<feature type="compositionally biased region" description="Low complexity" evidence="1">
    <location>
        <begin position="162"/>
        <end position="184"/>
    </location>
</feature>
<dbReference type="GO" id="GO:0006396">
    <property type="term" value="P:RNA processing"/>
    <property type="evidence" value="ECO:0007669"/>
    <property type="project" value="InterPro"/>
</dbReference>
<evidence type="ECO:0000256" key="1">
    <source>
        <dbReference type="SAM" id="MobiDB-lite"/>
    </source>
</evidence>
<feature type="compositionally biased region" description="Acidic residues" evidence="1">
    <location>
        <begin position="531"/>
        <end position="540"/>
    </location>
</feature>
<dbReference type="InterPro" id="IPR036389">
    <property type="entry name" value="RNase_III_sf"/>
</dbReference>
<feature type="compositionally biased region" description="Low complexity" evidence="1">
    <location>
        <begin position="2453"/>
        <end position="2464"/>
    </location>
</feature>